<dbReference type="AlphaFoldDB" id="A0A7R8UPL5"/>
<evidence type="ECO:0000313" key="1">
    <source>
        <dbReference type="EMBL" id="CAD7084678.1"/>
    </source>
</evidence>
<dbReference type="Proteomes" id="UP000594454">
    <property type="component" value="Chromosome 3"/>
</dbReference>
<name>A0A7R8UPL5_HERIL</name>
<organism evidence="1 2">
    <name type="scientific">Hermetia illucens</name>
    <name type="common">Black soldier fly</name>
    <dbReference type="NCBI Taxonomy" id="343691"/>
    <lineage>
        <taxon>Eukaryota</taxon>
        <taxon>Metazoa</taxon>
        <taxon>Ecdysozoa</taxon>
        <taxon>Arthropoda</taxon>
        <taxon>Hexapoda</taxon>
        <taxon>Insecta</taxon>
        <taxon>Pterygota</taxon>
        <taxon>Neoptera</taxon>
        <taxon>Endopterygota</taxon>
        <taxon>Diptera</taxon>
        <taxon>Brachycera</taxon>
        <taxon>Stratiomyomorpha</taxon>
        <taxon>Stratiomyidae</taxon>
        <taxon>Hermetiinae</taxon>
        <taxon>Hermetia</taxon>
    </lineage>
</organism>
<sequence length="127" mass="14477">MFRAYGSLPNCEDASLFLRNPLDAVSWVSPLMMGTTADSSGTLKAAAKENFHFTLGCNLDNRPLELNEIVENDLFHEDTIKGFLNCNSNTLQSLAQLHGNNRKLFPQRRTEYTRKHKNKQINLKLYC</sequence>
<protein>
    <submittedName>
        <fullName evidence="1">Uncharacterized protein</fullName>
    </submittedName>
</protein>
<gene>
    <name evidence="1" type="ORF">HERILL_LOCUS7561</name>
</gene>
<reference evidence="1 2" key="1">
    <citation type="submission" date="2020-11" db="EMBL/GenBank/DDBJ databases">
        <authorList>
            <person name="Wallbank WR R."/>
            <person name="Pardo Diaz C."/>
            <person name="Kozak K."/>
            <person name="Martin S."/>
            <person name="Jiggins C."/>
            <person name="Moest M."/>
            <person name="Warren A I."/>
            <person name="Generalovic N T."/>
            <person name="Byers J.R.P. K."/>
            <person name="Montejo-Kovacevich G."/>
            <person name="Yen C E."/>
        </authorList>
    </citation>
    <scope>NUCLEOTIDE SEQUENCE [LARGE SCALE GENOMIC DNA]</scope>
</reference>
<dbReference type="EMBL" id="LR899011">
    <property type="protein sequence ID" value="CAD7084678.1"/>
    <property type="molecule type" value="Genomic_DNA"/>
</dbReference>
<dbReference type="OrthoDB" id="10033548at2759"/>
<evidence type="ECO:0000313" key="2">
    <source>
        <dbReference type="Proteomes" id="UP000594454"/>
    </source>
</evidence>
<dbReference type="InParanoid" id="A0A7R8UPL5"/>
<accession>A0A7R8UPL5</accession>
<proteinExistence type="predicted"/>
<keyword evidence="2" id="KW-1185">Reference proteome</keyword>